<evidence type="ECO:0000256" key="1">
    <source>
        <dbReference type="SAM" id="Phobius"/>
    </source>
</evidence>
<protein>
    <submittedName>
        <fullName evidence="3">Tripartite tricarboxylate transporter TctB family protein</fullName>
    </submittedName>
</protein>
<comment type="caution">
    <text evidence="3">The sequence shown here is derived from an EMBL/GenBank/DDBJ whole genome shotgun (WGS) entry which is preliminary data.</text>
</comment>
<keyword evidence="1" id="KW-0812">Transmembrane</keyword>
<dbReference type="Pfam" id="PF07331">
    <property type="entry name" value="TctB"/>
    <property type="match status" value="1"/>
</dbReference>
<name>A0A9X3UL38_9HYPH</name>
<evidence type="ECO:0000259" key="2">
    <source>
        <dbReference type="Pfam" id="PF07331"/>
    </source>
</evidence>
<keyword evidence="1" id="KW-0472">Membrane</keyword>
<reference evidence="3" key="1">
    <citation type="submission" date="2022-11" db="EMBL/GenBank/DDBJ databases">
        <title>Draft genome sequence of Hoeflea poritis E7-10 and Hoeflea prorocentri PM5-8, separated from scleractinian coral Porites lutea and marine dinoflagellate.</title>
        <authorList>
            <person name="Zhang G."/>
            <person name="Wei Q."/>
            <person name="Cai L."/>
        </authorList>
    </citation>
    <scope>NUCLEOTIDE SEQUENCE</scope>
    <source>
        <strain evidence="3">PM5-8</strain>
    </source>
</reference>
<feature type="domain" description="DUF1468" evidence="2">
    <location>
        <begin position="8"/>
        <end position="142"/>
    </location>
</feature>
<keyword evidence="4" id="KW-1185">Reference proteome</keyword>
<accession>A0A9X3UL38</accession>
<evidence type="ECO:0000313" key="4">
    <source>
        <dbReference type="Proteomes" id="UP001151234"/>
    </source>
</evidence>
<gene>
    <name evidence="3" type="ORF">OQ273_17375</name>
</gene>
<feature type="transmembrane region" description="Helical" evidence="1">
    <location>
        <begin position="46"/>
        <end position="64"/>
    </location>
</feature>
<dbReference type="InterPro" id="IPR009936">
    <property type="entry name" value="DUF1468"/>
</dbReference>
<feature type="transmembrane region" description="Helical" evidence="1">
    <location>
        <begin position="95"/>
        <end position="113"/>
    </location>
</feature>
<dbReference type="EMBL" id="JAPJZI010000001">
    <property type="protein sequence ID" value="MDA5400352.1"/>
    <property type="molecule type" value="Genomic_DNA"/>
</dbReference>
<feature type="transmembrane region" description="Helical" evidence="1">
    <location>
        <begin position="120"/>
        <end position="143"/>
    </location>
</feature>
<sequence>MLFSKDRIGGVLLLAFCIAYGFLSQNITLLPIQAKAAFTARTMPEVLMVLGIGLSLLIVIFPGVHERPQLAGFNWGRAALFLILMSVYGMTIRPLGFILSTSLFLMAGFAMLGERSPLKLFLVAVPLVVGFWLLMTQGLDVFIEPLPWFLKG</sequence>
<organism evidence="3 4">
    <name type="scientific">Hoeflea prorocentri</name>
    <dbReference type="NCBI Taxonomy" id="1922333"/>
    <lineage>
        <taxon>Bacteria</taxon>
        <taxon>Pseudomonadati</taxon>
        <taxon>Pseudomonadota</taxon>
        <taxon>Alphaproteobacteria</taxon>
        <taxon>Hyphomicrobiales</taxon>
        <taxon>Rhizobiaceae</taxon>
        <taxon>Hoeflea</taxon>
    </lineage>
</organism>
<dbReference type="Proteomes" id="UP001151234">
    <property type="component" value="Unassembled WGS sequence"/>
</dbReference>
<keyword evidence="1" id="KW-1133">Transmembrane helix</keyword>
<evidence type="ECO:0000313" key="3">
    <source>
        <dbReference type="EMBL" id="MDA5400352.1"/>
    </source>
</evidence>
<dbReference type="RefSeq" id="WP_267991834.1">
    <property type="nucleotide sequence ID" value="NZ_JAPJZI010000001.1"/>
</dbReference>
<dbReference type="AlphaFoldDB" id="A0A9X3UL38"/>
<proteinExistence type="predicted"/>